<evidence type="ECO:0000313" key="3">
    <source>
        <dbReference type="EMBL" id="RKF30080.1"/>
    </source>
</evidence>
<dbReference type="Gene3D" id="2.60.40.2060">
    <property type="match status" value="1"/>
</dbReference>
<evidence type="ECO:0000259" key="2">
    <source>
        <dbReference type="Pfam" id="PF18003"/>
    </source>
</evidence>
<dbReference type="InterPro" id="IPR024278">
    <property type="entry name" value="DUF3823_N"/>
</dbReference>
<dbReference type="EMBL" id="MCAQ01000030">
    <property type="protein sequence ID" value="RKF30080.1"/>
    <property type="molecule type" value="Genomic_DNA"/>
</dbReference>
<protein>
    <recommendedName>
        <fullName evidence="5">DUF3823 domain-containing protein</fullName>
    </recommendedName>
</protein>
<feature type="domain" description="DUF3823" evidence="1">
    <location>
        <begin position="31"/>
        <end position="118"/>
    </location>
</feature>
<sequence>MRTIYLFTALTGLLFLNACSKTDNYDGPNASMKGQVIDKVTNKPFLTGQGEFSIRLLETSWSDNPAPQDIAVKQDGSYNHTKLFQATYTLQPYGGAFWPAQKIEGYQLGANAEQNFEVTPYLQIKNVKWTLKAENKLEISCTLAAPITGGLPQVIEVRPFLSLTPYCGAGNRIDAYYKDEYRALINQNWENIGNMQTGEGKETYTIKDIPLKSGYTYYVRMGAKVRDTYEKFNYSEVEVIKVP</sequence>
<evidence type="ECO:0000313" key="4">
    <source>
        <dbReference type="Proteomes" id="UP000286402"/>
    </source>
</evidence>
<evidence type="ECO:0008006" key="5">
    <source>
        <dbReference type="Google" id="ProtNLM"/>
    </source>
</evidence>
<dbReference type="Pfam" id="PF12866">
    <property type="entry name" value="DUF3823"/>
    <property type="match status" value="1"/>
</dbReference>
<dbReference type="RefSeq" id="WP_075991603.1">
    <property type="nucleotide sequence ID" value="NZ_CP070350.1"/>
</dbReference>
<feature type="domain" description="DUF3823" evidence="2">
    <location>
        <begin position="123"/>
        <end position="238"/>
    </location>
</feature>
<gene>
    <name evidence="3" type="ORF">BCY89_19945</name>
</gene>
<dbReference type="AlphaFoldDB" id="A0A420FAU9"/>
<name>A0A420FAU9_9SPHI</name>
<reference evidence="3 4" key="1">
    <citation type="submission" date="2016-07" db="EMBL/GenBank/DDBJ databases">
        <title>Genome analysis of Sphingobacterium siyangense T12B17.</title>
        <authorList>
            <person name="Xu D."/>
            <person name="Su Y."/>
            <person name="Zheng S."/>
        </authorList>
    </citation>
    <scope>NUCLEOTIDE SEQUENCE [LARGE SCALE GENOMIC DNA]</scope>
    <source>
        <strain evidence="3 4">T12B17</strain>
    </source>
</reference>
<accession>A0A420FAU9</accession>
<dbReference type="Pfam" id="PF18003">
    <property type="entry name" value="DUF3823_C"/>
    <property type="match status" value="1"/>
</dbReference>
<dbReference type="InterPro" id="IPR041186">
    <property type="entry name" value="DUF3823_C"/>
</dbReference>
<dbReference type="Proteomes" id="UP000286402">
    <property type="component" value="Unassembled WGS sequence"/>
</dbReference>
<keyword evidence="4" id="KW-1185">Reference proteome</keyword>
<proteinExistence type="predicted"/>
<dbReference type="Gene3D" id="2.60.40.1120">
    <property type="entry name" value="Carboxypeptidase-like, regulatory domain"/>
    <property type="match status" value="1"/>
</dbReference>
<organism evidence="3 4">
    <name type="scientific">Sphingobacterium siyangense</name>
    <dbReference type="NCBI Taxonomy" id="459529"/>
    <lineage>
        <taxon>Bacteria</taxon>
        <taxon>Pseudomonadati</taxon>
        <taxon>Bacteroidota</taxon>
        <taxon>Sphingobacteriia</taxon>
        <taxon>Sphingobacteriales</taxon>
        <taxon>Sphingobacteriaceae</taxon>
        <taxon>Sphingobacterium</taxon>
    </lineage>
</organism>
<comment type="caution">
    <text evidence="3">The sequence shown here is derived from an EMBL/GenBank/DDBJ whole genome shotgun (WGS) entry which is preliminary data.</text>
</comment>
<dbReference type="GeneID" id="88829829"/>
<evidence type="ECO:0000259" key="1">
    <source>
        <dbReference type="Pfam" id="PF12866"/>
    </source>
</evidence>